<accession>A0A0W0TK36</accession>
<dbReference type="Gene3D" id="1.20.1740.10">
    <property type="entry name" value="Amino acid/polyamine transporter I"/>
    <property type="match status" value="1"/>
</dbReference>
<dbReference type="GO" id="GO:0005886">
    <property type="term" value="C:plasma membrane"/>
    <property type="evidence" value="ECO:0007669"/>
    <property type="project" value="UniProtKB-SubCell"/>
</dbReference>
<gene>
    <name evidence="7" type="ORF">Lgee_2247</name>
</gene>
<dbReference type="OrthoDB" id="3185104at2"/>
<keyword evidence="5" id="KW-1133">Transmembrane helix</keyword>
<keyword evidence="8" id="KW-1185">Reference proteome</keyword>
<evidence type="ECO:0000256" key="3">
    <source>
        <dbReference type="ARBA" id="ARBA00022475"/>
    </source>
</evidence>
<evidence type="ECO:0000256" key="1">
    <source>
        <dbReference type="ARBA" id="ARBA00004651"/>
    </source>
</evidence>
<dbReference type="Proteomes" id="UP000054785">
    <property type="component" value="Unassembled WGS sequence"/>
</dbReference>
<reference evidence="7 8" key="1">
    <citation type="submission" date="2015-11" db="EMBL/GenBank/DDBJ databases">
        <title>Genomic analysis of 38 Legionella species identifies large and diverse effector repertoires.</title>
        <authorList>
            <person name="Burstein D."/>
            <person name="Amaro F."/>
            <person name="Zusman T."/>
            <person name="Lifshitz Z."/>
            <person name="Cohen O."/>
            <person name="Gilbert J.A."/>
            <person name="Pupko T."/>
            <person name="Shuman H.A."/>
            <person name="Segal G."/>
        </authorList>
    </citation>
    <scope>NUCLEOTIDE SEQUENCE [LARGE SCALE GENOMIC DNA]</scope>
    <source>
        <strain evidence="7 8">ATCC 49504</strain>
    </source>
</reference>
<dbReference type="PATRIC" id="fig|45065.4.peg.2442"/>
<evidence type="ECO:0000313" key="8">
    <source>
        <dbReference type="Proteomes" id="UP000054785"/>
    </source>
</evidence>
<evidence type="ECO:0000256" key="6">
    <source>
        <dbReference type="ARBA" id="ARBA00023136"/>
    </source>
</evidence>
<proteinExistence type="predicted"/>
<dbReference type="AlphaFoldDB" id="A0A0W0TK36"/>
<evidence type="ECO:0000256" key="5">
    <source>
        <dbReference type="ARBA" id="ARBA00022989"/>
    </source>
</evidence>
<dbReference type="InterPro" id="IPR002293">
    <property type="entry name" value="AA/rel_permease1"/>
</dbReference>
<keyword evidence="4" id="KW-0812">Transmembrane</keyword>
<sequence length="458" mass="50089">MHAELKSNQKLGLFALIMLAVISVDSLRNLPIAAQYGYALITFYGIAAALFFFPLAYITSRLVMLYPQTGGSYLWVTAAFGPASGTLALWLQWIYNMIWYPTIFVFIATILAAIIAPNLAQNTTFILAFSLGFFWIITWLHTHGIRFTRIISVPAAILGTLLPMGVMIVLAGWWLLSGNASATPFSWGALVPGTREMGNLGFFSNILFSLLGLEVIAMHGGNVENPQKSYPRALIIAAIIILSSIILSSLALCIILPVENITLISGLIDVLNAFFAAYNITNIGKVLSFCVILGCIGIASSWMVGLARGLHVAITAVDGPKPLQKLNKNHMPSSILYLQAVLYSVILGVFLLFPDMNNSYWILSAITAQFALLYYVLMFVSAMKLLRGQAKSRLGNVLNLFVPLLAISVCIFGIFTGFLPPEFLEAKSVLRFEVIMISGFVGIGILPIVLMKFLKRTK</sequence>
<dbReference type="STRING" id="45065.Lgee_2247"/>
<dbReference type="Pfam" id="PF13520">
    <property type="entry name" value="AA_permease_2"/>
    <property type="match status" value="1"/>
</dbReference>
<dbReference type="RefSeq" id="WP_028386502.1">
    <property type="nucleotide sequence ID" value="NZ_CAAAHN010000003.1"/>
</dbReference>
<evidence type="ECO:0000256" key="2">
    <source>
        <dbReference type="ARBA" id="ARBA00022448"/>
    </source>
</evidence>
<dbReference type="PIRSF" id="PIRSF006060">
    <property type="entry name" value="AA_transporter"/>
    <property type="match status" value="1"/>
</dbReference>
<evidence type="ECO:0000256" key="4">
    <source>
        <dbReference type="ARBA" id="ARBA00022692"/>
    </source>
</evidence>
<keyword evidence="3" id="KW-1003">Cell membrane</keyword>
<evidence type="ECO:0000313" key="7">
    <source>
        <dbReference type="EMBL" id="KTC95867.1"/>
    </source>
</evidence>
<name>A0A0W0TK36_9GAMM</name>
<comment type="subcellular location">
    <subcellularLocation>
        <location evidence="1">Cell membrane</location>
        <topology evidence="1">Multi-pass membrane protein</topology>
    </subcellularLocation>
</comment>
<dbReference type="PANTHER" id="PTHR42770:SF15">
    <property type="entry name" value="GLUTAMATE_GAMMA-AMINOBUTYRATE ANTIPORTER-RELATED"/>
    <property type="match status" value="1"/>
</dbReference>
<keyword evidence="6" id="KW-0472">Membrane</keyword>
<protein>
    <submittedName>
        <fullName evidence="7">Amino acid antiporter</fullName>
    </submittedName>
</protein>
<comment type="caution">
    <text evidence="7">The sequence shown here is derived from an EMBL/GenBank/DDBJ whole genome shotgun (WGS) entry which is preliminary data.</text>
</comment>
<organism evidence="7 8">
    <name type="scientific">Legionella geestiana</name>
    <dbReference type="NCBI Taxonomy" id="45065"/>
    <lineage>
        <taxon>Bacteria</taxon>
        <taxon>Pseudomonadati</taxon>
        <taxon>Pseudomonadota</taxon>
        <taxon>Gammaproteobacteria</taxon>
        <taxon>Legionellales</taxon>
        <taxon>Legionellaceae</taxon>
        <taxon>Legionella</taxon>
    </lineage>
</organism>
<keyword evidence="2" id="KW-0813">Transport</keyword>
<dbReference type="EMBL" id="LNYC01000077">
    <property type="protein sequence ID" value="KTC95867.1"/>
    <property type="molecule type" value="Genomic_DNA"/>
</dbReference>
<dbReference type="InterPro" id="IPR050367">
    <property type="entry name" value="APC_superfamily"/>
</dbReference>
<dbReference type="PANTHER" id="PTHR42770">
    <property type="entry name" value="AMINO ACID TRANSPORTER-RELATED"/>
    <property type="match status" value="1"/>
</dbReference>
<dbReference type="GO" id="GO:0022857">
    <property type="term" value="F:transmembrane transporter activity"/>
    <property type="evidence" value="ECO:0007669"/>
    <property type="project" value="InterPro"/>
</dbReference>